<dbReference type="Proteomes" id="UP000580250">
    <property type="component" value="Unassembled WGS sequence"/>
</dbReference>
<evidence type="ECO:0000256" key="3">
    <source>
        <dbReference type="ARBA" id="ARBA00023242"/>
    </source>
</evidence>
<feature type="compositionally biased region" description="Acidic residues" evidence="4">
    <location>
        <begin position="315"/>
        <end position="331"/>
    </location>
</feature>
<evidence type="ECO:0000256" key="1">
    <source>
        <dbReference type="ARBA" id="ARBA00004123"/>
    </source>
</evidence>
<dbReference type="GO" id="GO:0000460">
    <property type="term" value="P:maturation of 5.8S rRNA"/>
    <property type="evidence" value="ECO:0007669"/>
    <property type="project" value="TreeGrafter"/>
</dbReference>
<keyword evidence="3" id="KW-0539">Nucleus</keyword>
<dbReference type="GO" id="GO:0005730">
    <property type="term" value="C:nucleolus"/>
    <property type="evidence" value="ECO:0007669"/>
    <property type="project" value="TreeGrafter"/>
</dbReference>
<gene>
    <name evidence="6" type="ORF">MENT_LOCUS44336</name>
</gene>
<dbReference type="Pfam" id="PF04874">
    <property type="entry name" value="Mak16"/>
    <property type="match status" value="1"/>
</dbReference>
<dbReference type="InterPro" id="IPR044884">
    <property type="entry name" value="Ribosomal_mL55_sf"/>
</dbReference>
<comment type="similarity">
    <text evidence="2">Belongs to the MAK16 family.</text>
</comment>
<dbReference type="Gene3D" id="6.20.130.20">
    <property type="entry name" value="Mitochondrial ribosomal protein L55"/>
    <property type="match status" value="1"/>
</dbReference>
<comment type="subcellular location">
    <subcellularLocation>
        <location evidence="1">Nucleus</location>
    </subcellularLocation>
</comment>
<feature type="compositionally biased region" description="Acidic residues" evidence="4">
    <location>
        <begin position="293"/>
        <end position="307"/>
    </location>
</feature>
<feature type="region of interest" description="Disordered" evidence="4">
    <location>
        <begin position="287"/>
        <end position="331"/>
    </location>
</feature>
<dbReference type="AlphaFoldDB" id="A0A6V7WWR2"/>
<evidence type="ECO:0000256" key="2">
    <source>
        <dbReference type="ARBA" id="ARBA00005514"/>
    </source>
</evidence>
<reference evidence="6 7" key="1">
    <citation type="submission" date="2020-08" db="EMBL/GenBank/DDBJ databases">
        <authorList>
            <person name="Koutsovoulos G."/>
            <person name="Danchin GJ E."/>
        </authorList>
    </citation>
    <scope>NUCLEOTIDE SEQUENCE [LARGE SCALE GENOMIC DNA]</scope>
</reference>
<dbReference type="Pfam" id="PF09776">
    <property type="entry name" value="Mitoc_L55"/>
    <property type="match status" value="1"/>
</dbReference>
<dbReference type="OrthoDB" id="10251342at2759"/>
<dbReference type="FunFam" id="3.30.390.110:FF:000001">
    <property type="entry name" value="Protein MAK16 homolog"/>
    <property type="match status" value="1"/>
</dbReference>
<dbReference type="Pfam" id="PF01778">
    <property type="entry name" value="Ribosomal_L28e"/>
    <property type="match status" value="1"/>
</dbReference>
<dbReference type="InterPro" id="IPR018615">
    <property type="entry name" value="Ribosomal_mL55"/>
</dbReference>
<dbReference type="Gene3D" id="3.30.390.110">
    <property type="match status" value="1"/>
</dbReference>
<dbReference type="GO" id="GO:0003735">
    <property type="term" value="F:structural constituent of ribosome"/>
    <property type="evidence" value="ECO:0007669"/>
    <property type="project" value="InterPro"/>
</dbReference>
<evidence type="ECO:0000259" key="5">
    <source>
        <dbReference type="Pfam" id="PF01778"/>
    </source>
</evidence>
<evidence type="ECO:0000313" key="7">
    <source>
        <dbReference type="Proteomes" id="UP000580250"/>
    </source>
</evidence>
<protein>
    <recommendedName>
        <fullName evidence="5">Ribosomal eL28/Mak16 domain-containing protein</fullName>
    </recommendedName>
</protein>
<name>A0A6V7WWR2_MELEN</name>
<sequence>MSLMPMGPWRACLGKIGRPEAIKLYKVKLMRPDGSVIFARTAEPRVLIQLPIDLRTADEYERRIRIAERRPMVKREFEDLGEDTFSHQKYTTQWKRKMQADDIVWNQLNNGHCSFKIVTKSKKFCRNEYNLTGICNKASCPLANSQYATVREEKGVCYLYMKVIERSHFPARLWEKVKLNRNMVKAVEQINVNLLHWSDYIRQKCKARVIRIHQYLARMRKMKLRGRQPKIIPIQRKIERREKRREEKALIAAKLDNAIERELLERLKKGNYGEMYKFSQKAIDKTVDRMREDEEEDEEEVEYEMEQEDQRQFVEDFEESEEEEEQDIEDI</sequence>
<evidence type="ECO:0000256" key="4">
    <source>
        <dbReference type="SAM" id="MobiDB-lite"/>
    </source>
</evidence>
<feature type="domain" description="Ribosomal eL28/Mak16" evidence="5">
    <location>
        <begin position="103"/>
        <end position="215"/>
    </location>
</feature>
<evidence type="ECO:0000313" key="6">
    <source>
        <dbReference type="EMBL" id="CAD2191499.1"/>
    </source>
</evidence>
<comment type="caution">
    <text evidence="6">The sequence shown here is derived from an EMBL/GenBank/DDBJ whole genome shotgun (WGS) entry which is preliminary data.</text>
</comment>
<dbReference type="InterPro" id="IPR029004">
    <property type="entry name" value="Ribosomal_eL28/Mak16"/>
</dbReference>
<dbReference type="PANTHER" id="PTHR23405:SF4">
    <property type="entry name" value="PROTEIN MAK16 HOMOLOG"/>
    <property type="match status" value="1"/>
</dbReference>
<dbReference type="GO" id="GO:0005762">
    <property type="term" value="C:mitochondrial large ribosomal subunit"/>
    <property type="evidence" value="ECO:0007669"/>
    <property type="project" value="InterPro"/>
</dbReference>
<dbReference type="InterPro" id="IPR006958">
    <property type="entry name" value="Mak16"/>
</dbReference>
<accession>A0A6V7WWR2</accession>
<proteinExistence type="inferred from homology"/>
<dbReference type="PANTHER" id="PTHR23405">
    <property type="entry name" value="MAINTENANCE OF KILLER 16 MAK16 PROTEIN-RELATED"/>
    <property type="match status" value="1"/>
</dbReference>
<dbReference type="GO" id="GO:0030687">
    <property type="term" value="C:preribosome, large subunit precursor"/>
    <property type="evidence" value="ECO:0007669"/>
    <property type="project" value="TreeGrafter"/>
</dbReference>
<organism evidence="6 7">
    <name type="scientific">Meloidogyne enterolobii</name>
    <name type="common">Root-knot nematode worm</name>
    <name type="synonym">Meloidogyne mayaguensis</name>
    <dbReference type="NCBI Taxonomy" id="390850"/>
    <lineage>
        <taxon>Eukaryota</taxon>
        <taxon>Metazoa</taxon>
        <taxon>Ecdysozoa</taxon>
        <taxon>Nematoda</taxon>
        <taxon>Chromadorea</taxon>
        <taxon>Rhabditida</taxon>
        <taxon>Tylenchina</taxon>
        <taxon>Tylenchomorpha</taxon>
        <taxon>Tylenchoidea</taxon>
        <taxon>Meloidogynidae</taxon>
        <taxon>Meloidogyninae</taxon>
        <taxon>Meloidogyne</taxon>
    </lineage>
</organism>
<dbReference type="GO" id="GO:0000470">
    <property type="term" value="P:maturation of LSU-rRNA"/>
    <property type="evidence" value="ECO:0007669"/>
    <property type="project" value="TreeGrafter"/>
</dbReference>
<dbReference type="EMBL" id="CAJEWN010000883">
    <property type="protein sequence ID" value="CAD2191499.1"/>
    <property type="molecule type" value="Genomic_DNA"/>
</dbReference>